<dbReference type="InterPro" id="IPR050090">
    <property type="entry name" value="Tyrosine_recombinase_XerCD"/>
</dbReference>
<keyword evidence="6" id="KW-1185">Reference proteome</keyword>
<protein>
    <submittedName>
        <fullName evidence="5">Tyrosine-type recombinase/integrase</fullName>
    </submittedName>
</protein>
<dbReference type="PROSITE" id="PS51898">
    <property type="entry name" value="TYR_RECOMBINASE"/>
    <property type="match status" value="1"/>
</dbReference>
<name>A0ABT6XH03_9GAMM</name>
<evidence type="ECO:0000256" key="2">
    <source>
        <dbReference type="ARBA" id="ARBA00023125"/>
    </source>
</evidence>
<organism evidence="5 6">
    <name type="scientific">Lysobacter stagni</name>
    <dbReference type="NCBI Taxonomy" id="3045172"/>
    <lineage>
        <taxon>Bacteria</taxon>
        <taxon>Pseudomonadati</taxon>
        <taxon>Pseudomonadota</taxon>
        <taxon>Gammaproteobacteria</taxon>
        <taxon>Lysobacterales</taxon>
        <taxon>Lysobacteraceae</taxon>
        <taxon>Lysobacter</taxon>
    </lineage>
</organism>
<evidence type="ECO:0000259" key="4">
    <source>
        <dbReference type="PROSITE" id="PS51898"/>
    </source>
</evidence>
<keyword evidence="1" id="KW-0229">DNA integration</keyword>
<dbReference type="InterPro" id="IPR011010">
    <property type="entry name" value="DNA_brk_join_enz"/>
</dbReference>
<sequence length="382" mass="43111">MQINACGDYLDLTPQFCHSQEELMATFRKRGPYQWEAQIRRRGYPATSKTFETKAEAEAWSAMIESEMSRGVWVSRSQAESTTLHQLLERYEREVVPTKKGHTQERSVLSVWRSTALARRTVAGVRSTDVAALRDEWLRSYKAATVLRRLSVLSHVFNVARREWGMESVGNPVELVRKPTVNNARSRRLAAIAEAGSNTLAKGELDRVIASTESTTLPAIVRLAVETAMRRSEIVGLRWEHIDLTRRVAHLPATKNGSSRNVPLSGAAVEVLANLLPTGAQVNRAPGGRVFHLRDDAVTRAFERAVARARHEYESECRMAGLPADATFLTNLRFHDLRHEATSRLADVYQLHELSKVTGHKDPRMLLRYYHPSAEDLARRLL</sequence>
<dbReference type="RefSeq" id="WP_283212827.1">
    <property type="nucleotide sequence ID" value="NZ_JASGBI010000001.1"/>
</dbReference>
<feature type="domain" description="Tyr recombinase" evidence="4">
    <location>
        <begin position="195"/>
        <end position="382"/>
    </location>
</feature>
<dbReference type="InterPro" id="IPR013762">
    <property type="entry name" value="Integrase-like_cat_sf"/>
</dbReference>
<dbReference type="InterPro" id="IPR002104">
    <property type="entry name" value="Integrase_catalytic"/>
</dbReference>
<dbReference type="Proteomes" id="UP001321580">
    <property type="component" value="Unassembled WGS sequence"/>
</dbReference>
<dbReference type="PANTHER" id="PTHR30349:SF94">
    <property type="entry name" value="INTEGRASE_RECOMBINASE HI_1414-RELATED"/>
    <property type="match status" value="1"/>
</dbReference>
<dbReference type="SUPFAM" id="SSF56349">
    <property type="entry name" value="DNA breaking-rejoining enzymes"/>
    <property type="match status" value="1"/>
</dbReference>
<keyword evidence="3" id="KW-0233">DNA recombination</keyword>
<dbReference type="PANTHER" id="PTHR30349">
    <property type="entry name" value="PHAGE INTEGRASE-RELATED"/>
    <property type="match status" value="1"/>
</dbReference>
<gene>
    <name evidence="5" type="ORF">QLQ15_11060</name>
</gene>
<comment type="caution">
    <text evidence="5">The sequence shown here is derived from an EMBL/GenBank/DDBJ whole genome shotgun (WGS) entry which is preliminary data.</text>
</comment>
<evidence type="ECO:0000256" key="3">
    <source>
        <dbReference type="ARBA" id="ARBA00023172"/>
    </source>
</evidence>
<keyword evidence="2" id="KW-0238">DNA-binding</keyword>
<accession>A0ABT6XH03</accession>
<dbReference type="Gene3D" id="1.10.150.130">
    <property type="match status" value="1"/>
</dbReference>
<proteinExistence type="predicted"/>
<dbReference type="Gene3D" id="1.10.443.10">
    <property type="entry name" value="Intergrase catalytic core"/>
    <property type="match status" value="1"/>
</dbReference>
<evidence type="ECO:0000313" key="5">
    <source>
        <dbReference type="EMBL" id="MDI9239442.1"/>
    </source>
</evidence>
<evidence type="ECO:0000313" key="6">
    <source>
        <dbReference type="Proteomes" id="UP001321580"/>
    </source>
</evidence>
<evidence type="ECO:0000256" key="1">
    <source>
        <dbReference type="ARBA" id="ARBA00022908"/>
    </source>
</evidence>
<dbReference type="EMBL" id="JASGBI010000001">
    <property type="protein sequence ID" value="MDI9239442.1"/>
    <property type="molecule type" value="Genomic_DNA"/>
</dbReference>
<dbReference type="InterPro" id="IPR010998">
    <property type="entry name" value="Integrase_recombinase_N"/>
</dbReference>
<dbReference type="Pfam" id="PF00589">
    <property type="entry name" value="Phage_integrase"/>
    <property type="match status" value="1"/>
</dbReference>
<dbReference type="CDD" id="cd00796">
    <property type="entry name" value="INT_Rci_Hp1_C"/>
    <property type="match status" value="1"/>
</dbReference>
<reference evidence="5 6" key="1">
    <citation type="submission" date="2023-05" db="EMBL/GenBank/DDBJ databases">
        <title>Lysobacter sp. strain LF1 Genome sequencing and assembly.</title>
        <authorList>
            <person name="Jung Y."/>
        </authorList>
    </citation>
    <scope>NUCLEOTIDE SEQUENCE [LARGE SCALE GENOMIC DNA]</scope>
    <source>
        <strain evidence="5 6">LF1</strain>
    </source>
</reference>